<evidence type="ECO:0000256" key="7">
    <source>
        <dbReference type="PIRSR" id="PIRSR602386-1"/>
    </source>
</evidence>
<evidence type="ECO:0000256" key="5">
    <source>
        <dbReference type="ARBA" id="ARBA00022982"/>
    </source>
</evidence>
<evidence type="ECO:0000256" key="1">
    <source>
        <dbReference type="ARBA" id="ARBA00004418"/>
    </source>
</evidence>
<dbReference type="EMBL" id="CP043499">
    <property type="protein sequence ID" value="QFY62778.1"/>
    <property type="molecule type" value="Genomic_DNA"/>
</dbReference>
<organism evidence="9 10">
    <name type="scientific">Rhizobium grahamii</name>
    <dbReference type="NCBI Taxonomy" id="1120045"/>
    <lineage>
        <taxon>Bacteria</taxon>
        <taxon>Pseudomonadati</taxon>
        <taxon>Pseudomonadota</taxon>
        <taxon>Alphaproteobacteria</taxon>
        <taxon>Hyphomicrobiales</taxon>
        <taxon>Rhizobiaceae</taxon>
        <taxon>Rhizobium/Agrobacterium group</taxon>
        <taxon>Rhizobium</taxon>
    </lineage>
</organism>
<dbReference type="Pfam" id="PF00127">
    <property type="entry name" value="Copper-bind"/>
    <property type="match status" value="1"/>
</dbReference>
<keyword evidence="2" id="KW-0813">Transport</keyword>
<comment type="cofactor">
    <cofactor evidence="7">
        <name>Cu cation</name>
        <dbReference type="ChEBI" id="CHEBI:23378"/>
    </cofactor>
    <text evidence="7">Binds 1 copper ion per subunit.</text>
</comment>
<dbReference type="InterPro" id="IPR001235">
    <property type="entry name" value="Copper_blue_Plastocyanin"/>
</dbReference>
<evidence type="ECO:0000256" key="3">
    <source>
        <dbReference type="ARBA" id="ARBA00022723"/>
    </source>
</evidence>
<comment type="subcellular location">
    <subcellularLocation>
        <location evidence="1">Periplasm</location>
    </subcellularLocation>
</comment>
<dbReference type="InterPro" id="IPR008972">
    <property type="entry name" value="Cupredoxin"/>
</dbReference>
<evidence type="ECO:0000259" key="8">
    <source>
        <dbReference type="Pfam" id="PF00127"/>
    </source>
</evidence>
<dbReference type="PRINTS" id="PR00156">
    <property type="entry name" value="COPPERBLUE"/>
</dbReference>
<protein>
    <recommendedName>
        <fullName evidence="8">Blue (type 1) copper domain-containing protein</fullName>
    </recommendedName>
</protein>
<geneLocation type="plasmid" evidence="9 10">
    <name>unnamed</name>
</geneLocation>
<dbReference type="GO" id="GO:0042597">
    <property type="term" value="C:periplasmic space"/>
    <property type="evidence" value="ECO:0007669"/>
    <property type="project" value="UniProtKB-SubCell"/>
</dbReference>
<reference evidence="9 10" key="1">
    <citation type="submission" date="2019-08" db="EMBL/GenBank/DDBJ databases">
        <title>Prosopis cineraria nodule microbiome.</title>
        <authorList>
            <person name="Ali R."/>
            <person name="Chaluvadi S.R."/>
            <person name="Wang X."/>
        </authorList>
    </citation>
    <scope>NUCLEOTIDE SEQUENCE [LARGE SCALE GENOMIC DNA]</scope>
    <source>
        <strain evidence="9 10">BG7</strain>
        <plasmid evidence="9 10">unnamed</plasmid>
    </source>
</reference>
<keyword evidence="4" id="KW-0574">Periplasm</keyword>
<sequence length="78" mass="8422">MLNKGADGVMVFEPLLTKIQPGDTVTFVPTDKSHNAETVKDMIPDGAKAFKGKTNETVKETFLTAPVATCRASHLRFG</sequence>
<dbReference type="SUPFAM" id="SSF49503">
    <property type="entry name" value="Cupredoxins"/>
    <property type="match status" value="1"/>
</dbReference>
<feature type="domain" description="Blue (type 1) copper" evidence="8">
    <location>
        <begin position="2"/>
        <end position="63"/>
    </location>
</feature>
<keyword evidence="3 7" id="KW-0479">Metal-binding</keyword>
<evidence type="ECO:0000313" key="9">
    <source>
        <dbReference type="EMBL" id="QFY62778.1"/>
    </source>
</evidence>
<evidence type="ECO:0000256" key="4">
    <source>
        <dbReference type="ARBA" id="ARBA00022764"/>
    </source>
</evidence>
<keyword evidence="6 7" id="KW-0186">Copper</keyword>
<dbReference type="PRINTS" id="PR00155">
    <property type="entry name" value="AMICYANIN"/>
</dbReference>
<evidence type="ECO:0000256" key="6">
    <source>
        <dbReference type="ARBA" id="ARBA00023008"/>
    </source>
</evidence>
<dbReference type="GO" id="GO:0005507">
    <property type="term" value="F:copper ion binding"/>
    <property type="evidence" value="ECO:0007669"/>
    <property type="project" value="InterPro"/>
</dbReference>
<evidence type="ECO:0000256" key="2">
    <source>
        <dbReference type="ARBA" id="ARBA00022448"/>
    </source>
</evidence>
<dbReference type="Gene3D" id="2.60.40.420">
    <property type="entry name" value="Cupredoxins - blue copper proteins"/>
    <property type="match status" value="1"/>
</dbReference>
<dbReference type="InterPro" id="IPR002386">
    <property type="entry name" value="Amicyanin/Pseudoazurin"/>
</dbReference>
<dbReference type="GO" id="GO:0009055">
    <property type="term" value="F:electron transfer activity"/>
    <property type="evidence" value="ECO:0007669"/>
    <property type="project" value="InterPro"/>
</dbReference>
<dbReference type="KEGG" id="rgr:FZ934_20650"/>
<keyword evidence="9" id="KW-0614">Plasmid</keyword>
<proteinExistence type="predicted"/>
<evidence type="ECO:0000313" key="10">
    <source>
        <dbReference type="Proteomes" id="UP000326881"/>
    </source>
</evidence>
<accession>A0A5Q0CA03</accession>
<keyword evidence="5" id="KW-0249">Electron transport</keyword>
<feature type="binding site" evidence="7">
    <location>
        <position position="34"/>
    </location>
    <ligand>
        <name>Cu cation</name>
        <dbReference type="ChEBI" id="CHEBI:23378"/>
    </ligand>
</feature>
<keyword evidence="10" id="KW-1185">Reference proteome</keyword>
<gene>
    <name evidence="9" type="ORF">FZ934_20650</name>
</gene>
<dbReference type="AlphaFoldDB" id="A0A5Q0CA03"/>
<dbReference type="InterPro" id="IPR000923">
    <property type="entry name" value="BlueCu_1"/>
</dbReference>
<name>A0A5Q0CA03_9HYPH</name>
<dbReference type="Proteomes" id="UP000326881">
    <property type="component" value="Plasmid unnamed"/>
</dbReference>
<dbReference type="OrthoDB" id="7510199at2"/>